<dbReference type="OrthoDB" id="341734at2157"/>
<feature type="compositionally biased region" description="Basic and acidic residues" evidence="1">
    <location>
        <begin position="34"/>
        <end position="44"/>
    </location>
</feature>
<name>M0DV20_9EURY</name>
<reference evidence="2 3" key="1">
    <citation type="journal article" date="2014" name="PLoS Genet.">
        <title>Phylogenetically driven sequencing of extremely halophilic archaea reveals strategies for static and dynamic osmo-response.</title>
        <authorList>
            <person name="Becker E.A."/>
            <person name="Seitzer P.M."/>
            <person name="Tritt A."/>
            <person name="Larsen D."/>
            <person name="Krusor M."/>
            <person name="Yao A.I."/>
            <person name="Wu D."/>
            <person name="Madern D."/>
            <person name="Eisen J.A."/>
            <person name="Darling A.E."/>
            <person name="Facciotti M.T."/>
        </authorList>
    </citation>
    <scope>NUCLEOTIDE SEQUENCE [LARGE SCALE GENOMIC DNA]</scope>
    <source>
        <strain evidence="2 3">DSM 19288</strain>
    </source>
</reference>
<sequence>MKRRQSVVGDAEDNVSRWKSLLSDVKGLFSEADRLEGDVERTSEEIDGAWDDTSGEVSRVDREVAKSVDRQASDRRADSEFDRSDAADPPKAVPDVEPVHGDPDLPGDADYEIPDPVSEAEIRDELGGIEESEPVARERATPFTELEWFELHSAQYPIGEELFEPDPERSLADEAEDAGDARVGERDTERDRDRETGREEGS</sequence>
<accession>M0DV20</accession>
<dbReference type="PATRIC" id="fig|1227465.4.peg.3278"/>
<proteinExistence type="predicted"/>
<feature type="compositionally biased region" description="Basic and acidic residues" evidence="1">
    <location>
        <begin position="58"/>
        <end position="88"/>
    </location>
</feature>
<feature type="region of interest" description="Disordered" evidence="1">
    <location>
        <begin position="34"/>
        <end position="141"/>
    </location>
</feature>
<dbReference type="EMBL" id="AOJK01000078">
    <property type="protein sequence ID" value="ELZ39351.1"/>
    <property type="molecule type" value="Genomic_DNA"/>
</dbReference>
<dbReference type="Proteomes" id="UP000011586">
    <property type="component" value="Unassembled WGS sequence"/>
</dbReference>
<dbReference type="AlphaFoldDB" id="M0DV20"/>
<evidence type="ECO:0000256" key="1">
    <source>
        <dbReference type="SAM" id="MobiDB-lite"/>
    </source>
</evidence>
<gene>
    <name evidence="2" type="ORF">C463_16948</name>
</gene>
<evidence type="ECO:0000313" key="3">
    <source>
        <dbReference type="Proteomes" id="UP000011586"/>
    </source>
</evidence>
<protein>
    <submittedName>
        <fullName evidence="2">Uncharacterized protein</fullName>
    </submittedName>
</protein>
<dbReference type="STRING" id="1227465.C463_16948"/>
<evidence type="ECO:0000313" key="2">
    <source>
        <dbReference type="EMBL" id="ELZ39351.1"/>
    </source>
</evidence>
<keyword evidence="3" id="KW-1185">Reference proteome</keyword>
<feature type="region of interest" description="Disordered" evidence="1">
    <location>
        <begin position="159"/>
        <end position="202"/>
    </location>
</feature>
<organism evidence="2 3">
    <name type="scientific">Halorubrum californiense DSM 19288</name>
    <dbReference type="NCBI Taxonomy" id="1227465"/>
    <lineage>
        <taxon>Archaea</taxon>
        <taxon>Methanobacteriati</taxon>
        <taxon>Methanobacteriota</taxon>
        <taxon>Stenosarchaea group</taxon>
        <taxon>Halobacteria</taxon>
        <taxon>Halobacteriales</taxon>
        <taxon>Haloferacaceae</taxon>
        <taxon>Halorubrum</taxon>
    </lineage>
</organism>
<comment type="caution">
    <text evidence="2">The sequence shown here is derived from an EMBL/GenBank/DDBJ whole genome shotgun (WGS) entry which is preliminary data.</text>
</comment>
<feature type="compositionally biased region" description="Basic and acidic residues" evidence="1">
    <location>
        <begin position="179"/>
        <end position="202"/>
    </location>
</feature>
<dbReference type="RefSeq" id="WP_008446055.1">
    <property type="nucleotide sequence ID" value="NZ_AOJK01000078.1"/>
</dbReference>
<feature type="compositionally biased region" description="Acidic residues" evidence="1">
    <location>
        <begin position="45"/>
        <end position="54"/>
    </location>
</feature>